<gene>
    <name evidence="2" type="ORF">KR093_000750</name>
</gene>
<organism evidence="2 3">
    <name type="scientific">Drosophila rubida</name>
    <dbReference type="NCBI Taxonomy" id="30044"/>
    <lineage>
        <taxon>Eukaryota</taxon>
        <taxon>Metazoa</taxon>
        <taxon>Ecdysozoa</taxon>
        <taxon>Arthropoda</taxon>
        <taxon>Hexapoda</taxon>
        <taxon>Insecta</taxon>
        <taxon>Pterygota</taxon>
        <taxon>Neoptera</taxon>
        <taxon>Endopterygota</taxon>
        <taxon>Diptera</taxon>
        <taxon>Brachycera</taxon>
        <taxon>Muscomorpha</taxon>
        <taxon>Ephydroidea</taxon>
        <taxon>Drosophilidae</taxon>
        <taxon>Drosophila</taxon>
    </lineage>
</organism>
<evidence type="ECO:0000256" key="1">
    <source>
        <dbReference type="SAM" id="SignalP"/>
    </source>
</evidence>
<feature type="signal peptide" evidence="1">
    <location>
        <begin position="1"/>
        <end position="20"/>
    </location>
</feature>
<dbReference type="InterPro" id="IPR010512">
    <property type="entry name" value="DUF1091"/>
</dbReference>
<dbReference type="EMBL" id="JAJJHW010002585">
    <property type="protein sequence ID" value="KAH8369739.1"/>
    <property type="molecule type" value="Genomic_DNA"/>
</dbReference>
<reference evidence="2" key="1">
    <citation type="journal article" date="2021" name="Mol. Ecol. Resour.">
        <title>Phylogenomic analyses of the genus Drosophila reveals genomic signals of climate adaptation.</title>
        <authorList>
            <person name="Li F."/>
            <person name="Rane R.V."/>
            <person name="Luria V."/>
            <person name="Xiong Z."/>
            <person name="Chen J."/>
            <person name="Li Z."/>
            <person name="Catullo R.A."/>
            <person name="Griffin P.C."/>
            <person name="Schiffer M."/>
            <person name="Pearce S."/>
            <person name="Lee S.F."/>
            <person name="McElroy K."/>
            <person name="Stocker A."/>
            <person name="Shirriffs J."/>
            <person name="Cockerell F."/>
            <person name="Coppin C."/>
            <person name="Sgro C.M."/>
            <person name="Karger A."/>
            <person name="Cain J.W."/>
            <person name="Weber J.A."/>
            <person name="Santpere G."/>
            <person name="Kirschner M.W."/>
            <person name="Hoffmann A.A."/>
            <person name="Oakeshott J.G."/>
            <person name="Zhang G."/>
        </authorList>
    </citation>
    <scope>NUCLEOTIDE SEQUENCE</scope>
    <source>
        <strain evidence="2">BGI-SZ-2011g</strain>
    </source>
</reference>
<dbReference type="Pfam" id="PF06477">
    <property type="entry name" value="DUF1091"/>
    <property type="match status" value="1"/>
</dbReference>
<accession>A0AAD4PJ86</accession>
<evidence type="ECO:0000313" key="2">
    <source>
        <dbReference type="EMBL" id="KAH8369739.1"/>
    </source>
</evidence>
<feature type="chain" id="PRO_5042178462" description="MD-2-related lipid-recognition domain-containing protein" evidence="1">
    <location>
        <begin position="21"/>
        <end position="184"/>
    </location>
</feature>
<dbReference type="PANTHER" id="PTHR20898:SF0">
    <property type="entry name" value="DAEDALUS ON 3-RELATED"/>
    <property type="match status" value="1"/>
</dbReference>
<comment type="caution">
    <text evidence="2">The sequence shown here is derived from an EMBL/GenBank/DDBJ whole genome shotgun (WGS) entry which is preliminary data.</text>
</comment>
<sequence length="184" mass="21347">MRMSYLILLFSGLSVISVACFSQNSTRYTNVKCIEMSPSYVTFKQCHLKVLGRGVIALTIQAVLLKDPITNAKVNLALFRKYNGFQPYLLKATFDFCKIVSKSNYRFSVEKIFIDAILPFSNINHSCPYKDEIYIKNIVFKEEFLKFIPLPSGEYQIQLFTFSDNILRAKVYVNFERIEELMKV</sequence>
<dbReference type="Proteomes" id="UP001200034">
    <property type="component" value="Unassembled WGS sequence"/>
</dbReference>
<dbReference type="SMART" id="SM00697">
    <property type="entry name" value="DM8"/>
    <property type="match status" value="1"/>
</dbReference>
<dbReference type="PROSITE" id="PS51257">
    <property type="entry name" value="PROKAR_LIPOPROTEIN"/>
    <property type="match status" value="1"/>
</dbReference>
<dbReference type="AlphaFoldDB" id="A0AAD4PJ86"/>
<keyword evidence="1" id="KW-0732">Signal</keyword>
<keyword evidence="3" id="KW-1185">Reference proteome</keyword>
<evidence type="ECO:0000313" key="3">
    <source>
        <dbReference type="Proteomes" id="UP001200034"/>
    </source>
</evidence>
<dbReference type="PANTHER" id="PTHR20898">
    <property type="entry name" value="DAEDALUS ON 3-RELATED-RELATED"/>
    <property type="match status" value="1"/>
</dbReference>
<name>A0AAD4PJ86_9MUSC</name>
<evidence type="ECO:0008006" key="4">
    <source>
        <dbReference type="Google" id="ProtNLM"/>
    </source>
</evidence>
<protein>
    <recommendedName>
        <fullName evidence="4">MD-2-related lipid-recognition domain-containing protein</fullName>
    </recommendedName>
</protein>
<proteinExistence type="predicted"/>